<dbReference type="EMBL" id="BPLR01020381">
    <property type="protein sequence ID" value="GIX78070.1"/>
    <property type="molecule type" value="Genomic_DNA"/>
</dbReference>
<reference evidence="1 2" key="1">
    <citation type="submission" date="2021-06" db="EMBL/GenBank/DDBJ databases">
        <title>Caerostris extrusa draft genome.</title>
        <authorList>
            <person name="Kono N."/>
            <person name="Arakawa K."/>
        </authorList>
    </citation>
    <scope>NUCLEOTIDE SEQUENCE [LARGE SCALE GENOMIC DNA]</scope>
</reference>
<accession>A0AAV4N010</accession>
<name>A0AAV4N010_CAEEX</name>
<evidence type="ECO:0000313" key="1">
    <source>
        <dbReference type="EMBL" id="GIX78070.1"/>
    </source>
</evidence>
<evidence type="ECO:0000313" key="2">
    <source>
        <dbReference type="Proteomes" id="UP001054945"/>
    </source>
</evidence>
<comment type="caution">
    <text evidence="1">The sequence shown here is derived from an EMBL/GenBank/DDBJ whole genome shotgun (WGS) entry which is preliminary data.</text>
</comment>
<gene>
    <name evidence="1" type="ORF">CEXT_22561</name>
</gene>
<keyword evidence="2" id="KW-1185">Reference proteome</keyword>
<dbReference type="AlphaFoldDB" id="A0AAV4N010"/>
<sequence length="100" mass="11737">MQFVWNGSTMQMGVIFNVAFTQISCNYYAGIIRGFQYISLLASMQVLWFRGFQHVSVTGSMLNSLDEAFQRSPFRLWQSMWKCVCVENVILLRAMQWYDI</sequence>
<protein>
    <submittedName>
        <fullName evidence="1">Uncharacterized protein</fullName>
    </submittedName>
</protein>
<organism evidence="1 2">
    <name type="scientific">Caerostris extrusa</name>
    <name type="common">Bark spider</name>
    <name type="synonym">Caerostris bankana</name>
    <dbReference type="NCBI Taxonomy" id="172846"/>
    <lineage>
        <taxon>Eukaryota</taxon>
        <taxon>Metazoa</taxon>
        <taxon>Ecdysozoa</taxon>
        <taxon>Arthropoda</taxon>
        <taxon>Chelicerata</taxon>
        <taxon>Arachnida</taxon>
        <taxon>Araneae</taxon>
        <taxon>Araneomorphae</taxon>
        <taxon>Entelegynae</taxon>
        <taxon>Araneoidea</taxon>
        <taxon>Araneidae</taxon>
        <taxon>Caerostris</taxon>
    </lineage>
</organism>
<dbReference type="Proteomes" id="UP001054945">
    <property type="component" value="Unassembled WGS sequence"/>
</dbReference>
<proteinExistence type="predicted"/>